<dbReference type="PRINTS" id="PR00019">
    <property type="entry name" value="LEURICHRPT"/>
</dbReference>
<evidence type="ECO:0000256" key="12">
    <source>
        <dbReference type="ARBA" id="ARBA00022777"/>
    </source>
</evidence>
<dbReference type="SMART" id="SM00369">
    <property type="entry name" value="LRR_TYP"/>
    <property type="match status" value="4"/>
</dbReference>
<dbReference type="Gene3D" id="3.30.200.20">
    <property type="entry name" value="Phosphorylase Kinase, domain 1"/>
    <property type="match status" value="1"/>
</dbReference>
<dbReference type="FunFam" id="1.10.510.10:FF:000358">
    <property type="entry name" value="Putative leucine-rich repeat receptor-like serine/threonine-protein kinase"/>
    <property type="match status" value="1"/>
</dbReference>
<evidence type="ECO:0000256" key="9">
    <source>
        <dbReference type="ARBA" id="ARBA00022729"/>
    </source>
</evidence>
<evidence type="ECO:0000256" key="18">
    <source>
        <dbReference type="ARBA" id="ARBA00047899"/>
    </source>
</evidence>
<evidence type="ECO:0000313" key="23">
    <source>
        <dbReference type="EMBL" id="AMM42814.1"/>
    </source>
</evidence>
<dbReference type="Pfam" id="PF00560">
    <property type="entry name" value="LRR_1"/>
    <property type="match status" value="4"/>
</dbReference>
<dbReference type="SUPFAM" id="SSF56112">
    <property type="entry name" value="Protein kinase-like (PK-like)"/>
    <property type="match status" value="1"/>
</dbReference>
<dbReference type="Gene3D" id="3.80.10.10">
    <property type="entry name" value="Ribonuclease Inhibitor"/>
    <property type="match status" value="1"/>
</dbReference>
<dbReference type="SMART" id="SM00220">
    <property type="entry name" value="S_TKc"/>
    <property type="match status" value="1"/>
</dbReference>
<dbReference type="FunFam" id="3.80.10.10:FF:000095">
    <property type="entry name" value="LRR receptor-like serine/threonine-protein kinase GSO1"/>
    <property type="match status" value="1"/>
</dbReference>
<dbReference type="PROSITE" id="PS00108">
    <property type="entry name" value="PROTEIN_KINASE_ST"/>
    <property type="match status" value="1"/>
</dbReference>
<dbReference type="InterPro" id="IPR017441">
    <property type="entry name" value="Protein_kinase_ATP_BS"/>
</dbReference>
<organism evidence="23">
    <name type="scientific">Vernicia fordii</name>
    <name type="common">Tung</name>
    <name type="synonym">Aleurites fordii</name>
    <dbReference type="NCBI Taxonomy" id="73154"/>
    <lineage>
        <taxon>Eukaryota</taxon>
        <taxon>Viridiplantae</taxon>
        <taxon>Streptophyta</taxon>
        <taxon>Embryophyta</taxon>
        <taxon>Tracheophyta</taxon>
        <taxon>Spermatophyta</taxon>
        <taxon>Magnoliopsida</taxon>
        <taxon>eudicotyledons</taxon>
        <taxon>Gunneridae</taxon>
        <taxon>Pentapetalae</taxon>
        <taxon>rosids</taxon>
        <taxon>fabids</taxon>
        <taxon>Malpighiales</taxon>
        <taxon>Euphorbiaceae</taxon>
        <taxon>Crotonoideae</taxon>
        <taxon>Aleuritideae</taxon>
        <taxon>Vernicia</taxon>
    </lineage>
</organism>
<keyword evidence="8 21" id="KW-0812">Transmembrane</keyword>
<dbReference type="SMART" id="SM00365">
    <property type="entry name" value="LRR_SD22"/>
    <property type="match status" value="5"/>
</dbReference>
<reference evidence="23" key="1">
    <citation type="journal article" date="2015" name="Int J Genomics">
        <title>Genome-Wide Identification and Characterization of the LRR-RLK Gene Family in Two Vernicia Species.</title>
        <authorList>
            <person name="Zhu H."/>
            <person name="Wang Y."/>
            <person name="Yin H."/>
            <person name="Gao M."/>
            <person name="Zhang Q."/>
            <person name="Chen Y."/>
        </authorList>
    </citation>
    <scope>NUCLEOTIDE SEQUENCE</scope>
</reference>
<dbReference type="PROSITE" id="PS00107">
    <property type="entry name" value="PROTEIN_KINASE_ATP"/>
    <property type="match status" value="1"/>
</dbReference>
<dbReference type="GO" id="GO:0005524">
    <property type="term" value="F:ATP binding"/>
    <property type="evidence" value="ECO:0007669"/>
    <property type="project" value="UniProtKB-UniRule"/>
</dbReference>
<dbReference type="SUPFAM" id="SSF52058">
    <property type="entry name" value="L domain-like"/>
    <property type="match status" value="1"/>
</dbReference>
<dbReference type="GO" id="GO:0005886">
    <property type="term" value="C:plasma membrane"/>
    <property type="evidence" value="ECO:0007669"/>
    <property type="project" value="UniProtKB-SubCell"/>
</dbReference>
<dbReference type="AlphaFoldDB" id="A0A127AUG7"/>
<evidence type="ECO:0000256" key="3">
    <source>
        <dbReference type="ARBA" id="ARBA00022475"/>
    </source>
</evidence>
<dbReference type="PROSITE" id="PS50011">
    <property type="entry name" value="PROTEIN_KINASE_DOM"/>
    <property type="match status" value="1"/>
</dbReference>
<accession>A0A127AUG7</accession>
<evidence type="ECO:0000256" key="1">
    <source>
        <dbReference type="ARBA" id="ARBA00004162"/>
    </source>
</evidence>
<evidence type="ECO:0000256" key="11">
    <source>
        <dbReference type="ARBA" id="ARBA00022741"/>
    </source>
</evidence>
<dbReference type="InterPro" id="IPR001611">
    <property type="entry name" value="Leu-rich_rpt"/>
</dbReference>
<protein>
    <recommendedName>
        <fullName evidence="2">non-specific serine/threonine protein kinase</fullName>
        <ecNumber evidence="2">2.7.11.1</ecNumber>
    </recommendedName>
</protein>
<evidence type="ECO:0000256" key="20">
    <source>
        <dbReference type="PROSITE-ProRule" id="PRU10141"/>
    </source>
</evidence>
<dbReference type="EMBL" id="KT805558">
    <property type="protein sequence ID" value="AMM42814.1"/>
    <property type="molecule type" value="mRNA"/>
</dbReference>
<evidence type="ECO:0000256" key="19">
    <source>
        <dbReference type="ARBA" id="ARBA00048679"/>
    </source>
</evidence>
<dbReference type="InterPro" id="IPR051809">
    <property type="entry name" value="Plant_receptor-like_S/T_kinase"/>
</dbReference>
<keyword evidence="15 21" id="KW-0472">Membrane</keyword>
<evidence type="ECO:0000256" key="5">
    <source>
        <dbReference type="ARBA" id="ARBA00022553"/>
    </source>
</evidence>
<evidence type="ECO:0000256" key="6">
    <source>
        <dbReference type="ARBA" id="ARBA00022614"/>
    </source>
</evidence>
<evidence type="ECO:0000256" key="15">
    <source>
        <dbReference type="ARBA" id="ARBA00023136"/>
    </source>
</evidence>
<dbReference type="InterPro" id="IPR000719">
    <property type="entry name" value="Prot_kinase_dom"/>
</dbReference>
<keyword evidence="12" id="KW-0418">Kinase</keyword>
<dbReference type="InterPro" id="IPR001245">
    <property type="entry name" value="Ser-Thr/Tyr_kinase_cat_dom"/>
</dbReference>
<name>A0A127AUG7_VERFO</name>
<comment type="subcellular location">
    <subcellularLocation>
        <location evidence="1">Cell membrane</location>
        <topology evidence="1">Single-pass membrane protein</topology>
    </subcellularLocation>
</comment>
<keyword evidence="3" id="KW-1003">Cell membrane</keyword>
<feature type="binding site" evidence="20">
    <location>
        <position position="422"/>
    </location>
    <ligand>
        <name>ATP</name>
        <dbReference type="ChEBI" id="CHEBI:30616"/>
    </ligand>
</feature>
<dbReference type="Pfam" id="PF07714">
    <property type="entry name" value="PK_Tyr_Ser-Thr"/>
    <property type="match status" value="1"/>
</dbReference>
<evidence type="ECO:0000256" key="7">
    <source>
        <dbReference type="ARBA" id="ARBA00022679"/>
    </source>
</evidence>
<sequence>MINWLTMNSNHLGSGEADDDMNFLSSLANSTDLEFLDLGFNNFKGKLPEKISNFSRRLSTMVLDDNQIFGTIPIEIENLINLKRFNAWNNKLSGTIPSSIGKLQNLEILYLTRNNFLGFIPSSLGNLTNLDLLGLGQNFLHGNIPVSLGNCKKLSVLELSGNNLSGIIPPQIMGLSQFFYILLDLSFNNLTGVVPIEVGSLKNLQSLYVSNNMLSGEIPSTLGSCTSLEELLMEGNIFQGQVPSSLGLLKGLQKLDLSRNNLSGEIPKALEDLRSLEILNLSYNHFEGAIPMKGVFRNASATLIQGNDNLCGGILEFHLPRCTFNEPKKRSRLRMKIIISVICVLSSATIVLACLFLNRSKKKRSEEFAANSVGNAQLMVSYQSLRNATNGFSSANLIGTGSFGSVYKGILDKEEGKIIAVKVLNLMHHGAFKSFVAECEALKNIRHRNLVKLITACSSTDYQGNDFKALIYEFMVNRSLEEWLHPTFELDEATKSLDLLQRLNIAIDVASALQYLHHHCEKTIVHCDLKPSNILLDDEMIGHVSDFGLAKILFQDTFYSSTNQSSSVGVRGTIGYTPPEYGVGSKVSTYGDTYSYGILLLEMFTGKRPTDDMFGENMNLHNFVKTNLPKQVVQLIDPILFQEIFNSSKIKNHTRNIEGIKNNGILECLISIFEIGIACCIDLPQDRMNIGNVVAQLSSIRKKHFGM</sequence>
<dbReference type="Gene3D" id="1.10.510.10">
    <property type="entry name" value="Transferase(Phosphotransferase) domain 1"/>
    <property type="match status" value="1"/>
</dbReference>
<evidence type="ECO:0000256" key="14">
    <source>
        <dbReference type="ARBA" id="ARBA00022989"/>
    </source>
</evidence>
<evidence type="ECO:0000256" key="2">
    <source>
        <dbReference type="ARBA" id="ARBA00012513"/>
    </source>
</evidence>
<evidence type="ECO:0000256" key="8">
    <source>
        <dbReference type="ARBA" id="ARBA00022692"/>
    </source>
</evidence>
<keyword evidence="6" id="KW-0433">Leucine-rich repeat</keyword>
<keyword evidence="5" id="KW-0597">Phosphoprotein</keyword>
<keyword evidence="7" id="KW-0808">Transferase</keyword>
<dbReference type="Pfam" id="PF13855">
    <property type="entry name" value="LRR_8"/>
    <property type="match status" value="2"/>
</dbReference>
<keyword evidence="10" id="KW-0677">Repeat</keyword>
<dbReference type="PANTHER" id="PTHR27008">
    <property type="entry name" value="OS04G0122200 PROTEIN"/>
    <property type="match status" value="1"/>
</dbReference>
<feature type="domain" description="Protein kinase" evidence="22">
    <location>
        <begin position="392"/>
        <end position="707"/>
    </location>
</feature>
<feature type="transmembrane region" description="Helical" evidence="21">
    <location>
        <begin position="337"/>
        <end position="357"/>
    </location>
</feature>
<evidence type="ECO:0000256" key="16">
    <source>
        <dbReference type="ARBA" id="ARBA00023170"/>
    </source>
</evidence>
<dbReference type="PANTHER" id="PTHR27008:SF596">
    <property type="entry name" value="OS02G0215500 PROTEIN"/>
    <property type="match status" value="1"/>
</dbReference>
<evidence type="ECO:0000256" key="4">
    <source>
        <dbReference type="ARBA" id="ARBA00022527"/>
    </source>
</evidence>
<evidence type="ECO:0000256" key="10">
    <source>
        <dbReference type="ARBA" id="ARBA00022737"/>
    </source>
</evidence>
<evidence type="ECO:0000256" key="21">
    <source>
        <dbReference type="SAM" id="Phobius"/>
    </source>
</evidence>
<keyword evidence="9" id="KW-0732">Signal</keyword>
<dbReference type="EC" id="2.7.11.1" evidence="2"/>
<dbReference type="InterPro" id="IPR003591">
    <property type="entry name" value="Leu-rich_rpt_typical-subtyp"/>
</dbReference>
<dbReference type="InterPro" id="IPR011009">
    <property type="entry name" value="Kinase-like_dom_sf"/>
</dbReference>
<evidence type="ECO:0000256" key="17">
    <source>
        <dbReference type="ARBA" id="ARBA00023180"/>
    </source>
</evidence>
<dbReference type="FunFam" id="3.30.200.20:FF:000432">
    <property type="entry name" value="LRR receptor-like serine/threonine-protein kinase EFR"/>
    <property type="match status" value="1"/>
</dbReference>
<keyword evidence="14 21" id="KW-1133">Transmembrane helix</keyword>
<keyword evidence="13 20" id="KW-0067">ATP-binding</keyword>
<evidence type="ECO:0000256" key="13">
    <source>
        <dbReference type="ARBA" id="ARBA00022840"/>
    </source>
</evidence>
<comment type="catalytic activity">
    <reaction evidence="18">
        <text>L-threonyl-[protein] + ATP = O-phospho-L-threonyl-[protein] + ADP + H(+)</text>
        <dbReference type="Rhea" id="RHEA:46608"/>
        <dbReference type="Rhea" id="RHEA-COMP:11060"/>
        <dbReference type="Rhea" id="RHEA-COMP:11605"/>
        <dbReference type="ChEBI" id="CHEBI:15378"/>
        <dbReference type="ChEBI" id="CHEBI:30013"/>
        <dbReference type="ChEBI" id="CHEBI:30616"/>
        <dbReference type="ChEBI" id="CHEBI:61977"/>
        <dbReference type="ChEBI" id="CHEBI:456216"/>
        <dbReference type="EC" id="2.7.11.1"/>
    </reaction>
</comment>
<keyword evidence="17" id="KW-0325">Glycoprotein</keyword>
<keyword evidence="16" id="KW-0675">Receptor</keyword>
<keyword evidence="11 20" id="KW-0547">Nucleotide-binding</keyword>
<proteinExistence type="evidence at transcript level"/>
<dbReference type="GO" id="GO:0004674">
    <property type="term" value="F:protein serine/threonine kinase activity"/>
    <property type="evidence" value="ECO:0007669"/>
    <property type="project" value="UniProtKB-KW"/>
</dbReference>
<evidence type="ECO:0000259" key="22">
    <source>
        <dbReference type="PROSITE" id="PS50011"/>
    </source>
</evidence>
<comment type="catalytic activity">
    <reaction evidence="19">
        <text>L-seryl-[protein] + ATP = O-phospho-L-seryl-[protein] + ADP + H(+)</text>
        <dbReference type="Rhea" id="RHEA:17989"/>
        <dbReference type="Rhea" id="RHEA-COMP:9863"/>
        <dbReference type="Rhea" id="RHEA-COMP:11604"/>
        <dbReference type="ChEBI" id="CHEBI:15378"/>
        <dbReference type="ChEBI" id="CHEBI:29999"/>
        <dbReference type="ChEBI" id="CHEBI:30616"/>
        <dbReference type="ChEBI" id="CHEBI:83421"/>
        <dbReference type="ChEBI" id="CHEBI:456216"/>
        <dbReference type="EC" id="2.7.11.1"/>
    </reaction>
</comment>
<dbReference type="InterPro" id="IPR008271">
    <property type="entry name" value="Ser/Thr_kinase_AS"/>
</dbReference>
<keyword evidence="4" id="KW-0723">Serine/threonine-protein kinase</keyword>
<dbReference type="InterPro" id="IPR032675">
    <property type="entry name" value="LRR_dom_sf"/>
</dbReference>